<feature type="compositionally biased region" description="Basic and acidic residues" evidence="1">
    <location>
        <begin position="364"/>
        <end position="377"/>
    </location>
</feature>
<proteinExistence type="predicted"/>
<feature type="compositionally biased region" description="Low complexity" evidence="1">
    <location>
        <begin position="218"/>
        <end position="239"/>
    </location>
</feature>
<evidence type="ECO:0000313" key="3">
    <source>
        <dbReference type="Proteomes" id="UP000078113"/>
    </source>
</evidence>
<feature type="region of interest" description="Disordered" evidence="1">
    <location>
        <begin position="1"/>
        <end position="27"/>
    </location>
</feature>
<accession>A0A8X7T6K8</accession>
<dbReference type="EMBL" id="LWDG02000036">
    <property type="protein sequence ID" value="KAE8270837.1"/>
    <property type="molecule type" value="Genomic_DNA"/>
</dbReference>
<feature type="compositionally biased region" description="Low complexity" evidence="1">
    <location>
        <begin position="331"/>
        <end position="342"/>
    </location>
</feature>
<reference evidence="2" key="2">
    <citation type="journal article" date="2019" name="IMA Fungus">
        <title>Genome sequencing and comparison of five Tilletia species to identify candidate genes for the detection of regulated species infecting wheat.</title>
        <authorList>
            <person name="Nguyen H.D.T."/>
            <person name="Sultana T."/>
            <person name="Kesanakurti P."/>
            <person name="Hambleton S."/>
        </authorList>
    </citation>
    <scope>NUCLEOTIDE SEQUENCE</scope>
    <source>
        <strain evidence="2">DAOMC 236422</strain>
    </source>
</reference>
<keyword evidence="3" id="KW-1185">Reference proteome</keyword>
<dbReference type="Proteomes" id="UP000078113">
    <property type="component" value="Unassembled WGS sequence"/>
</dbReference>
<name>A0A8X7T6K8_9BASI</name>
<feature type="compositionally biased region" description="Polar residues" evidence="1">
    <location>
        <begin position="97"/>
        <end position="106"/>
    </location>
</feature>
<evidence type="ECO:0000256" key="1">
    <source>
        <dbReference type="SAM" id="MobiDB-lite"/>
    </source>
</evidence>
<evidence type="ECO:0000313" key="2">
    <source>
        <dbReference type="EMBL" id="KAE8270837.1"/>
    </source>
</evidence>
<gene>
    <name evidence="2" type="ORF">A4X09_0g1508</name>
</gene>
<reference evidence="2" key="1">
    <citation type="submission" date="2016-04" db="EMBL/GenBank/DDBJ databases">
        <authorList>
            <person name="Nguyen H.D."/>
            <person name="Samba Siva P."/>
            <person name="Cullis J."/>
            <person name="Levesque C.A."/>
            <person name="Hambleton S."/>
        </authorList>
    </citation>
    <scope>NUCLEOTIDE SEQUENCE</scope>
    <source>
        <strain evidence="2">DAOMC 236422</strain>
    </source>
</reference>
<feature type="compositionally biased region" description="Low complexity" evidence="1">
    <location>
        <begin position="129"/>
        <end position="148"/>
    </location>
</feature>
<organism evidence="2 3">
    <name type="scientific">Tilletia walkeri</name>
    <dbReference type="NCBI Taxonomy" id="117179"/>
    <lineage>
        <taxon>Eukaryota</taxon>
        <taxon>Fungi</taxon>
        <taxon>Dikarya</taxon>
        <taxon>Basidiomycota</taxon>
        <taxon>Ustilaginomycotina</taxon>
        <taxon>Exobasidiomycetes</taxon>
        <taxon>Tilletiales</taxon>
        <taxon>Tilletiaceae</taxon>
        <taxon>Tilletia</taxon>
    </lineage>
</organism>
<protein>
    <submittedName>
        <fullName evidence="2">Uncharacterized protein</fullName>
    </submittedName>
</protein>
<sequence>MEPRTTLLRRFTSLPPDSSSNISDSNTVHLRELDVLRAEVDDLTRRHRQSLSASHFLPATDFQVAVSRVKRKPPPPLSEEGDSSSTPSHPSPRKDSAFSNGHDTACSTPSTPSHPSPRKDSALSNGHDTACSTSFSTSRSNSTGISITVATPPEQEASFSTPTIALTRTKSLLGPQSSPSLPSSRSWWQRLQNALPSRGNEPVRCAGQPEAEGQRPNRAPSPLATRSSSSSPRSASFKPKSSLLLLPALTTPDASERRLSYESPKISRRPSLAIIHGRTAQQKQQQKQQFQAYKYQRAAAGSAATLQGWRSSSHVDSSLSLILPEADAVGSTTAPSSAETSPTLPPHSSIFTQIGKAGPYALVPRDEGDERVMREGGRSLGPSSTGWIDPFRYK</sequence>
<comment type="caution">
    <text evidence="2">The sequence shown here is derived from an EMBL/GenBank/DDBJ whole genome shotgun (WGS) entry which is preliminary data.</text>
</comment>
<feature type="region of interest" description="Disordered" evidence="1">
    <location>
        <begin position="70"/>
        <end position="159"/>
    </location>
</feature>
<feature type="region of interest" description="Disordered" evidence="1">
    <location>
        <begin position="195"/>
        <end position="239"/>
    </location>
</feature>
<dbReference type="AlphaFoldDB" id="A0A8X7T6K8"/>
<feature type="region of interest" description="Disordered" evidence="1">
    <location>
        <begin position="330"/>
        <end position="394"/>
    </location>
</feature>
<feature type="compositionally biased region" description="Low complexity" evidence="1">
    <location>
        <begin position="13"/>
        <end position="26"/>
    </location>
</feature>